<reference evidence="3 4" key="2">
    <citation type="submission" date="2018-02" db="EMBL/GenBank/DDBJ databases">
        <authorList>
            <person name="Cohen D.B."/>
            <person name="Kent A.D."/>
        </authorList>
    </citation>
    <scope>NUCLEOTIDE SEQUENCE [LARGE SCALE GENOMIC DNA]</scope>
    <source>
        <strain evidence="3 4">CECT 9216</strain>
    </source>
</reference>
<evidence type="ECO:0000313" key="5">
    <source>
        <dbReference type="Proteomes" id="UP000239237"/>
    </source>
</evidence>
<proteinExistence type="predicted"/>
<dbReference type="EMBL" id="OKQU01000001">
    <property type="protein sequence ID" value="SPE06800.1"/>
    <property type="molecule type" value="Genomic_DNA"/>
</dbReference>
<feature type="transmembrane region" description="Helical" evidence="1">
    <location>
        <begin position="66"/>
        <end position="90"/>
    </location>
</feature>
<gene>
    <name evidence="2" type="ORF">LES8486_00556</name>
    <name evidence="3" type="ORF">LES9216_00703</name>
</gene>
<evidence type="ECO:0000313" key="2">
    <source>
        <dbReference type="EMBL" id="SPD91575.1"/>
    </source>
</evidence>
<reference evidence="2 5" key="1">
    <citation type="submission" date="2018-02" db="EMBL/GenBank/DDBJ databases">
        <authorList>
            <person name="Rodrigo-Torres L."/>
            <person name="Arahal R. D."/>
            <person name="Lucena T."/>
        </authorList>
    </citation>
    <scope>NUCLEOTIDE SEQUENCE [LARGE SCALE GENOMIC DNA]</scope>
    <source>
        <strain evidence="2 5">CECT 8486</strain>
    </source>
</reference>
<dbReference type="AlphaFoldDB" id="A0A2N9K8T3"/>
<sequence length="123" mass="13700">MKKKDFVTMLIGTISGFFFAIGMCMALLPEWHARTPGIVFGVMGMVGSLVAFLIRRKMEGKPLWTWNTRIVLISLFGLLGATIFGIGMVMSMVWNMIIFGIIIGFVGIVMLVTLFPMIKGFEE</sequence>
<evidence type="ECO:0008006" key="6">
    <source>
        <dbReference type="Google" id="ProtNLM"/>
    </source>
</evidence>
<dbReference type="Proteomes" id="UP000237923">
    <property type="component" value="Unassembled WGS sequence"/>
</dbReference>
<keyword evidence="1" id="KW-0472">Membrane</keyword>
<keyword evidence="1" id="KW-0812">Transmembrane</keyword>
<keyword evidence="1" id="KW-1133">Transmembrane helix</keyword>
<dbReference type="RefSeq" id="WP_105299638.1">
    <property type="nucleotide sequence ID" value="NZ_CAURUR010000002.1"/>
</dbReference>
<evidence type="ECO:0000313" key="4">
    <source>
        <dbReference type="Proteomes" id="UP000237923"/>
    </source>
</evidence>
<evidence type="ECO:0000256" key="1">
    <source>
        <dbReference type="SAM" id="Phobius"/>
    </source>
</evidence>
<dbReference type="Proteomes" id="UP000239237">
    <property type="component" value="Unassembled WGS sequence"/>
</dbReference>
<feature type="transmembrane region" description="Helical" evidence="1">
    <location>
        <begin position="7"/>
        <end position="28"/>
    </location>
</feature>
<accession>A0A2N9K8T3</accession>
<name>A0A2N9K8T3_9LACO</name>
<protein>
    <recommendedName>
        <fullName evidence="6">Major facilitator superfamily (MFS) profile domain-containing protein</fullName>
    </recommendedName>
</protein>
<feature type="transmembrane region" description="Helical" evidence="1">
    <location>
        <begin position="96"/>
        <end position="118"/>
    </location>
</feature>
<dbReference type="EMBL" id="OKQR01000001">
    <property type="protein sequence ID" value="SPD91575.1"/>
    <property type="molecule type" value="Genomic_DNA"/>
</dbReference>
<evidence type="ECO:0000313" key="3">
    <source>
        <dbReference type="EMBL" id="SPE06800.1"/>
    </source>
</evidence>
<organism evidence="3 4">
    <name type="scientific">Leuconostoc suionicum</name>
    <dbReference type="NCBI Taxonomy" id="1511761"/>
    <lineage>
        <taxon>Bacteria</taxon>
        <taxon>Bacillati</taxon>
        <taxon>Bacillota</taxon>
        <taxon>Bacilli</taxon>
        <taxon>Lactobacillales</taxon>
        <taxon>Lactobacillaceae</taxon>
        <taxon>Leuconostoc</taxon>
    </lineage>
</organism>
<feature type="transmembrane region" description="Helical" evidence="1">
    <location>
        <begin position="34"/>
        <end position="54"/>
    </location>
</feature>
<keyword evidence="5" id="KW-1185">Reference proteome</keyword>